<keyword evidence="1" id="KW-1133">Transmembrane helix</keyword>
<evidence type="ECO:0000256" key="1">
    <source>
        <dbReference type="SAM" id="Phobius"/>
    </source>
</evidence>
<keyword evidence="1" id="KW-0812">Transmembrane</keyword>
<dbReference type="EMBL" id="BSEC01000009">
    <property type="protein sequence ID" value="GLI96167.1"/>
    <property type="molecule type" value="Genomic_DNA"/>
</dbReference>
<organism evidence="2 3">
    <name type="scientific">Methylocystis echinoides</name>
    <dbReference type="NCBI Taxonomy" id="29468"/>
    <lineage>
        <taxon>Bacteria</taxon>
        <taxon>Pseudomonadati</taxon>
        <taxon>Pseudomonadota</taxon>
        <taxon>Alphaproteobacteria</taxon>
        <taxon>Hyphomicrobiales</taxon>
        <taxon>Methylocystaceae</taxon>
        <taxon>Methylocystis</taxon>
    </lineage>
</organism>
<gene>
    <name evidence="2" type="ORF">LMG27198_51600</name>
</gene>
<keyword evidence="1" id="KW-0472">Membrane</keyword>
<dbReference type="AlphaFoldDB" id="A0A9W6H054"/>
<evidence type="ECO:0000313" key="3">
    <source>
        <dbReference type="Proteomes" id="UP001144323"/>
    </source>
</evidence>
<reference evidence="2" key="1">
    <citation type="journal article" date="2023" name="Int. J. Syst. Evol. Microbiol.">
        <title>Methylocystis iwaonis sp. nov., a type II methane-oxidizing bacterium from surface soil of a rice paddy field in Japan, and emended description of the genus Methylocystis (ex Whittenbury et al. 1970) Bowman et al. 1993.</title>
        <authorList>
            <person name="Kaise H."/>
            <person name="Sawadogo J.B."/>
            <person name="Alam M.S."/>
            <person name="Ueno C."/>
            <person name="Dianou D."/>
            <person name="Shinjo R."/>
            <person name="Asakawa S."/>
        </authorList>
    </citation>
    <scope>NUCLEOTIDE SEQUENCE</scope>
    <source>
        <strain evidence="2">LMG27198</strain>
    </source>
</reference>
<proteinExistence type="predicted"/>
<evidence type="ECO:0000313" key="2">
    <source>
        <dbReference type="EMBL" id="GLI96167.1"/>
    </source>
</evidence>
<keyword evidence="3" id="KW-1185">Reference proteome</keyword>
<name>A0A9W6H054_9HYPH</name>
<accession>A0A9W6H054</accession>
<protein>
    <submittedName>
        <fullName evidence="2">Uncharacterized protein</fullName>
    </submittedName>
</protein>
<dbReference type="Proteomes" id="UP001144323">
    <property type="component" value="Unassembled WGS sequence"/>
</dbReference>
<feature type="transmembrane region" description="Helical" evidence="1">
    <location>
        <begin position="20"/>
        <end position="42"/>
    </location>
</feature>
<sequence>MVDEGIRGEDHGREHDQPDLLTVAVALIGIARVARFGRPVLLRVARVRRLRRALGRSLPVIRAGVVGRQAQGRSRDESREQRRRVNRELRPAGILRDREKLGIASGDLVDEGAEIAASHRAVQDIGRDDVAAVDPGEMHDGVAIRPAEDEPGVRLVAQALLAADLQAGSDQGGLEAVEFRELLLRPAALARRCGSEERDDRAHRDLTSAQ</sequence>
<comment type="caution">
    <text evidence="2">The sequence shown here is derived from an EMBL/GenBank/DDBJ whole genome shotgun (WGS) entry which is preliminary data.</text>
</comment>